<protein>
    <submittedName>
        <fullName evidence="3">Uncharacterized conserved protein YndB, AHSA1/START domain</fullName>
    </submittedName>
</protein>
<feature type="domain" description="Activator of Hsp90 ATPase homologue 1/2-like C-terminal" evidence="2">
    <location>
        <begin position="13"/>
        <end position="141"/>
    </location>
</feature>
<evidence type="ECO:0000313" key="3">
    <source>
        <dbReference type="EMBL" id="SKB92250.1"/>
    </source>
</evidence>
<dbReference type="InterPro" id="IPR013538">
    <property type="entry name" value="ASHA1/2-like_C"/>
</dbReference>
<keyword evidence="4" id="KW-1185">Reference proteome</keyword>
<dbReference type="SUPFAM" id="SSF55961">
    <property type="entry name" value="Bet v1-like"/>
    <property type="match status" value="1"/>
</dbReference>
<dbReference type="InterPro" id="IPR023393">
    <property type="entry name" value="START-like_dom_sf"/>
</dbReference>
<gene>
    <name evidence="3" type="ORF">SAMN05661099_3499</name>
</gene>
<proteinExistence type="inferred from homology"/>
<evidence type="ECO:0000259" key="2">
    <source>
        <dbReference type="Pfam" id="PF08327"/>
    </source>
</evidence>
<dbReference type="Gene3D" id="3.30.530.20">
    <property type="match status" value="1"/>
</dbReference>
<name>A0A1T5F7Y9_9SPHI</name>
<dbReference type="OrthoDB" id="2355173at2"/>
<evidence type="ECO:0000256" key="1">
    <source>
        <dbReference type="ARBA" id="ARBA00006817"/>
    </source>
</evidence>
<sequence>METKPLIVERTYNASIEKVWNAITNKDQMKEWYFDLKEFKAEKGFKFSFTGGDEHVQYVHNCEVLEVDPPNKLSHTWTYEKNAGYSVVTWELTKVGENKTRVILTHDGLSSFSNGDPNFEVASFTKGWNSILGESLKNYVEAL</sequence>
<accession>A0A1T5F7Y9</accession>
<dbReference type="Proteomes" id="UP000189981">
    <property type="component" value="Unassembled WGS sequence"/>
</dbReference>
<reference evidence="4" key="1">
    <citation type="submission" date="2017-02" db="EMBL/GenBank/DDBJ databases">
        <authorList>
            <person name="Varghese N."/>
            <person name="Submissions S."/>
        </authorList>
    </citation>
    <scope>NUCLEOTIDE SEQUENCE [LARGE SCALE GENOMIC DNA]</scope>
    <source>
        <strain evidence="4">DSM 22385</strain>
    </source>
</reference>
<dbReference type="Pfam" id="PF08327">
    <property type="entry name" value="AHSA1"/>
    <property type="match status" value="1"/>
</dbReference>
<evidence type="ECO:0000313" key="4">
    <source>
        <dbReference type="Proteomes" id="UP000189981"/>
    </source>
</evidence>
<dbReference type="EMBL" id="FUYR01000006">
    <property type="protein sequence ID" value="SKB92250.1"/>
    <property type="molecule type" value="Genomic_DNA"/>
</dbReference>
<dbReference type="RefSeq" id="WP_079703998.1">
    <property type="nucleotide sequence ID" value="NZ_FUYR01000006.1"/>
</dbReference>
<dbReference type="STRING" id="572036.SAMN05661099_3499"/>
<dbReference type="AlphaFoldDB" id="A0A1T5F7Y9"/>
<dbReference type="CDD" id="cd07814">
    <property type="entry name" value="SRPBCC_CalC_Aha1-like"/>
    <property type="match status" value="1"/>
</dbReference>
<comment type="similarity">
    <text evidence="1">Belongs to the AHA1 family.</text>
</comment>
<organism evidence="3 4">
    <name type="scientific">Daejeonella lutea</name>
    <dbReference type="NCBI Taxonomy" id="572036"/>
    <lineage>
        <taxon>Bacteria</taxon>
        <taxon>Pseudomonadati</taxon>
        <taxon>Bacteroidota</taxon>
        <taxon>Sphingobacteriia</taxon>
        <taxon>Sphingobacteriales</taxon>
        <taxon>Sphingobacteriaceae</taxon>
        <taxon>Daejeonella</taxon>
    </lineage>
</organism>